<gene>
    <name evidence="1" type="ORF">AVEN_118760_1</name>
</gene>
<organism evidence="1 2">
    <name type="scientific">Araneus ventricosus</name>
    <name type="common">Orbweaver spider</name>
    <name type="synonym">Epeira ventricosa</name>
    <dbReference type="NCBI Taxonomy" id="182803"/>
    <lineage>
        <taxon>Eukaryota</taxon>
        <taxon>Metazoa</taxon>
        <taxon>Ecdysozoa</taxon>
        <taxon>Arthropoda</taxon>
        <taxon>Chelicerata</taxon>
        <taxon>Arachnida</taxon>
        <taxon>Araneae</taxon>
        <taxon>Araneomorphae</taxon>
        <taxon>Entelegynae</taxon>
        <taxon>Araneoidea</taxon>
        <taxon>Araneidae</taxon>
        <taxon>Araneus</taxon>
    </lineage>
</organism>
<sequence length="106" mass="11874">MEKNYPEELLIGPPPSDLPNPLLDSCQSRSPRIPGPWQIREDVNICRTVFESTGSYRKRHVCPVPPTKSLLLWIRLKKKKEETDPKGIVGVVSCDSKGSGVLGYRS</sequence>
<comment type="caution">
    <text evidence="1">The sequence shown here is derived from an EMBL/GenBank/DDBJ whole genome shotgun (WGS) entry which is preliminary data.</text>
</comment>
<evidence type="ECO:0000313" key="2">
    <source>
        <dbReference type="Proteomes" id="UP000499080"/>
    </source>
</evidence>
<dbReference type="EMBL" id="BGPR01000118">
    <property type="protein sequence ID" value="GBL96217.1"/>
    <property type="molecule type" value="Genomic_DNA"/>
</dbReference>
<reference evidence="1 2" key="1">
    <citation type="journal article" date="2019" name="Sci. Rep.">
        <title>Orb-weaving spider Araneus ventricosus genome elucidates the spidroin gene catalogue.</title>
        <authorList>
            <person name="Kono N."/>
            <person name="Nakamura H."/>
            <person name="Ohtoshi R."/>
            <person name="Moran D.A.P."/>
            <person name="Shinohara A."/>
            <person name="Yoshida Y."/>
            <person name="Fujiwara M."/>
            <person name="Mori M."/>
            <person name="Tomita M."/>
            <person name="Arakawa K."/>
        </authorList>
    </citation>
    <scope>NUCLEOTIDE SEQUENCE [LARGE SCALE GENOMIC DNA]</scope>
</reference>
<keyword evidence="2" id="KW-1185">Reference proteome</keyword>
<protein>
    <submittedName>
        <fullName evidence="1">Uncharacterized protein</fullName>
    </submittedName>
</protein>
<proteinExistence type="predicted"/>
<name>A0A4Y2BXC2_ARAVE</name>
<dbReference type="AlphaFoldDB" id="A0A4Y2BXC2"/>
<accession>A0A4Y2BXC2</accession>
<dbReference type="Proteomes" id="UP000499080">
    <property type="component" value="Unassembled WGS sequence"/>
</dbReference>
<evidence type="ECO:0000313" key="1">
    <source>
        <dbReference type="EMBL" id="GBL96217.1"/>
    </source>
</evidence>